<keyword evidence="7" id="KW-0732">Signal</keyword>
<keyword evidence="4" id="KW-1134">Transmembrane beta strand</keyword>
<evidence type="ECO:0000256" key="6">
    <source>
        <dbReference type="ARBA" id="ARBA00022692"/>
    </source>
</evidence>
<keyword evidence="13" id="KW-0998">Cell outer membrane</keyword>
<evidence type="ECO:0000313" key="18">
    <source>
        <dbReference type="Proteomes" id="UP000235916"/>
    </source>
</evidence>
<protein>
    <submittedName>
        <fullName evidence="17">Sugar ABC transporter substrate-binding protein</fullName>
    </submittedName>
</protein>
<keyword evidence="14" id="KW-0449">Lipoprotein</keyword>
<evidence type="ECO:0000256" key="1">
    <source>
        <dbReference type="ARBA" id="ARBA00004571"/>
    </source>
</evidence>
<evidence type="ECO:0000256" key="7">
    <source>
        <dbReference type="ARBA" id="ARBA00022729"/>
    </source>
</evidence>
<dbReference type="EMBL" id="POSP01000004">
    <property type="protein sequence ID" value="PND36459.1"/>
    <property type="molecule type" value="Genomic_DNA"/>
</dbReference>
<dbReference type="OrthoDB" id="9815244at2"/>
<keyword evidence="18" id="KW-1185">Reference proteome</keyword>
<dbReference type="GO" id="GO:0015159">
    <property type="term" value="F:polysaccharide transmembrane transporter activity"/>
    <property type="evidence" value="ECO:0007669"/>
    <property type="project" value="InterPro"/>
</dbReference>
<dbReference type="AlphaFoldDB" id="A0A2N8KSN6"/>
<evidence type="ECO:0000256" key="8">
    <source>
        <dbReference type="ARBA" id="ARBA00023047"/>
    </source>
</evidence>
<dbReference type="NCBIfam" id="TIGR03027">
    <property type="entry name" value="pepcterm_export"/>
    <property type="match status" value="1"/>
</dbReference>
<dbReference type="PROSITE" id="PS51257">
    <property type="entry name" value="PROKAR_LIPOPROTEIN"/>
    <property type="match status" value="1"/>
</dbReference>
<dbReference type="InterPro" id="IPR049712">
    <property type="entry name" value="Poly_export"/>
</dbReference>
<evidence type="ECO:0000256" key="4">
    <source>
        <dbReference type="ARBA" id="ARBA00022452"/>
    </source>
</evidence>
<evidence type="ECO:0000256" key="2">
    <source>
        <dbReference type="ARBA" id="ARBA00009450"/>
    </source>
</evidence>
<keyword evidence="8" id="KW-0625">Polysaccharide transport</keyword>
<feature type="domain" description="SLBB" evidence="16">
    <location>
        <begin position="135"/>
        <end position="214"/>
    </location>
</feature>
<evidence type="ECO:0000313" key="17">
    <source>
        <dbReference type="EMBL" id="PND36459.1"/>
    </source>
</evidence>
<evidence type="ECO:0000256" key="10">
    <source>
        <dbReference type="ARBA" id="ARBA00023114"/>
    </source>
</evidence>
<evidence type="ECO:0000256" key="13">
    <source>
        <dbReference type="ARBA" id="ARBA00023237"/>
    </source>
</evidence>
<reference evidence="17 18" key="1">
    <citation type="submission" date="2018-01" db="EMBL/GenBank/DDBJ databases">
        <title>Draft genome sequence of Paucibacter aquatile CR182 isolated from freshwater of the Nakdong River.</title>
        <authorList>
            <person name="Choi A."/>
            <person name="Chung E.J."/>
        </authorList>
    </citation>
    <scope>NUCLEOTIDE SEQUENCE [LARGE SCALE GENOMIC DNA]</scope>
    <source>
        <strain evidence="17 18">CR182</strain>
    </source>
</reference>
<dbReference type="PANTHER" id="PTHR33619">
    <property type="entry name" value="POLYSACCHARIDE EXPORT PROTEIN GFCE-RELATED"/>
    <property type="match status" value="1"/>
</dbReference>
<dbReference type="Pfam" id="PF02563">
    <property type="entry name" value="Poly_export"/>
    <property type="match status" value="1"/>
</dbReference>
<evidence type="ECO:0000256" key="11">
    <source>
        <dbReference type="ARBA" id="ARBA00023136"/>
    </source>
</evidence>
<dbReference type="GO" id="GO:0009279">
    <property type="term" value="C:cell outer membrane"/>
    <property type="evidence" value="ECO:0007669"/>
    <property type="project" value="UniProtKB-SubCell"/>
</dbReference>
<comment type="similarity">
    <text evidence="2">Belongs to the BexD/CtrA/VexA family.</text>
</comment>
<dbReference type="Proteomes" id="UP000235916">
    <property type="component" value="Unassembled WGS sequence"/>
</dbReference>
<dbReference type="PANTHER" id="PTHR33619:SF3">
    <property type="entry name" value="POLYSACCHARIDE EXPORT PROTEIN GFCE-RELATED"/>
    <property type="match status" value="1"/>
</dbReference>
<dbReference type="InterPro" id="IPR003715">
    <property type="entry name" value="Poly_export_N"/>
</dbReference>
<evidence type="ECO:0000256" key="3">
    <source>
        <dbReference type="ARBA" id="ARBA00022448"/>
    </source>
</evidence>
<sequence length="219" mass="23296">MNLRGHTLNKILASTLRRVGLVFGVAASLLFSGCASVDGKFPPAPASATSGDYSYIIGAGDSLNIMVWRNPELSMVVPVRPDGKIAAPLIDEMVVQGKNSVAVAREIEAQLGKYVRDPVVTVIVTSFVGPYSEQIRVIGEAARPQALPFKQKMTVLDVMIAVGGLTDFAAGNEATILRSADGAGKQYSVRLKDLIKRGDVSANVEMRPGDVLIIPQSLF</sequence>
<keyword evidence="6" id="KW-0812">Transmembrane</keyword>
<dbReference type="InterPro" id="IPR017477">
    <property type="entry name" value="PEP-CTERM_polysacc_export"/>
</dbReference>
<evidence type="ECO:0000256" key="12">
    <source>
        <dbReference type="ARBA" id="ARBA00023139"/>
    </source>
</evidence>
<evidence type="ECO:0000259" key="15">
    <source>
        <dbReference type="Pfam" id="PF02563"/>
    </source>
</evidence>
<comment type="subcellular location">
    <subcellularLocation>
        <location evidence="1">Cell outer membrane</location>
        <topology evidence="1">Multi-pass membrane protein</topology>
    </subcellularLocation>
</comment>
<keyword evidence="12" id="KW-0564">Palmitate</keyword>
<dbReference type="InterPro" id="IPR054765">
    <property type="entry name" value="SLBB_dom"/>
</dbReference>
<dbReference type="Pfam" id="PF22461">
    <property type="entry name" value="SLBB_2"/>
    <property type="match status" value="1"/>
</dbReference>
<accession>A0A2N8KSN6</accession>
<organism evidence="17 18">
    <name type="scientific">Kinneretia aquatilis</name>
    <dbReference type="NCBI Taxonomy" id="2070761"/>
    <lineage>
        <taxon>Bacteria</taxon>
        <taxon>Pseudomonadati</taxon>
        <taxon>Pseudomonadota</taxon>
        <taxon>Betaproteobacteria</taxon>
        <taxon>Burkholderiales</taxon>
        <taxon>Sphaerotilaceae</taxon>
        <taxon>Roseateles</taxon>
    </lineage>
</organism>
<name>A0A2N8KSN6_9BURK</name>
<feature type="domain" description="Polysaccharide export protein N-terminal" evidence="15">
    <location>
        <begin position="52"/>
        <end position="125"/>
    </location>
</feature>
<evidence type="ECO:0000259" key="16">
    <source>
        <dbReference type="Pfam" id="PF22461"/>
    </source>
</evidence>
<keyword evidence="3" id="KW-0813">Transport</keyword>
<evidence type="ECO:0000256" key="5">
    <source>
        <dbReference type="ARBA" id="ARBA00022597"/>
    </source>
</evidence>
<gene>
    <name evidence="17" type="ORF">C1O66_22520</name>
</gene>
<keyword evidence="11" id="KW-0472">Membrane</keyword>
<dbReference type="GO" id="GO:0006811">
    <property type="term" value="P:monoatomic ion transport"/>
    <property type="evidence" value="ECO:0007669"/>
    <property type="project" value="UniProtKB-KW"/>
</dbReference>
<evidence type="ECO:0000256" key="14">
    <source>
        <dbReference type="ARBA" id="ARBA00023288"/>
    </source>
</evidence>
<evidence type="ECO:0000256" key="9">
    <source>
        <dbReference type="ARBA" id="ARBA00023065"/>
    </source>
</evidence>
<keyword evidence="10" id="KW-0626">Porin</keyword>
<comment type="caution">
    <text evidence="17">The sequence shown here is derived from an EMBL/GenBank/DDBJ whole genome shotgun (WGS) entry which is preliminary data.</text>
</comment>
<dbReference type="GO" id="GO:0015288">
    <property type="term" value="F:porin activity"/>
    <property type="evidence" value="ECO:0007669"/>
    <property type="project" value="UniProtKB-KW"/>
</dbReference>
<dbReference type="GO" id="GO:0046930">
    <property type="term" value="C:pore complex"/>
    <property type="evidence" value="ECO:0007669"/>
    <property type="project" value="UniProtKB-KW"/>
</dbReference>
<dbReference type="Gene3D" id="3.10.560.10">
    <property type="entry name" value="Outer membrane lipoprotein wza domain like"/>
    <property type="match status" value="1"/>
</dbReference>
<proteinExistence type="inferred from homology"/>
<keyword evidence="9" id="KW-0406">Ion transport</keyword>
<keyword evidence="5" id="KW-0762">Sugar transport</keyword>